<evidence type="ECO:0000256" key="5">
    <source>
        <dbReference type="ARBA" id="ARBA00023012"/>
    </source>
</evidence>
<dbReference type="AlphaFoldDB" id="A0A402ARV0"/>
<evidence type="ECO:0000256" key="1">
    <source>
        <dbReference type="ARBA" id="ARBA00000085"/>
    </source>
</evidence>
<evidence type="ECO:0000313" key="8">
    <source>
        <dbReference type="Proteomes" id="UP000287188"/>
    </source>
</evidence>
<dbReference type="EC" id="2.7.13.3" evidence="2"/>
<dbReference type="Gene3D" id="3.30.565.10">
    <property type="entry name" value="Histidine kinase-like ATPase, C-terminal domain"/>
    <property type="match status" value="1"/>
</dbReference>
<dbReference type="Pfam" id="PF02518">
    <property type="entry name" value="HATPase_c"/>
    <property type="match status" value="1"/>
</dbReference>
<dbReference type="InterPro" id="IPR005467">
    <property type="entry name" value="His_kinase_dom"/>
</dbReference>
<gene>
    <name evidence="7" type="ORF">KDK_56300</name>
</gene>
<evidence type="ECO:0000256" key="4">
    <source>
        <dbReference type="ARBA" id="ARBA00022777"/>
    </source>
</evidence>
<keyword evidence="8" id="KW-1185">Reference proteome</keyword>
<dbReference type="SUPFAM" id="SSF55874">
    <property type="entry name" value="ATPase domain of HSP90 chaperone/DNA topoisomerase II/histidine kinase"/>
    <property type="match status" value="1"/>
</dbReference>
<keyword evidence="5" id="KW-0902">Two-component regulatory system</keyword>
<dbReference type="InterPro" id="IPR004358">
    <property type="entry name" value="Sig_transdc_His_kin-like_C"/>
</dbReference>
<dbReference type="PANTHER" id="PTHR43711:SF31">
    <property type="entry name" value="HISTIDINE KINASE"/>
    <property type="match status" value="1"/>
</dbReference>
<dbReference type="PANTHER" id="PTHR43711">
    <property type="entry name" value="TWO-COMPONENT HISTIDINE KINASE"/>
    <property type="match status" value="1"/>
</dbReference>
<dbReference type="EMBL" id="BIFS01000001">
    <property type="protein sequence ID" value="GCE21830.1"/>
    <property type="molecule type" value="Genomic_DNA"/>
</dbReference>
<evidence type="ECO:0000259" key="6">
    <source>
        <dbReference type="PROSITE" id="PS50109"/>
    </source>
</evidence>
<dbReference type="InterPro" id="IPR050736">
    <property type="entry name" value="Sensor_HK_Regulatory"/>
</dbReference>
<dbReference type="OrthoDB" id="137860at2"/>
<keyword evidence="4" id="KW-0418">Kinase</keyword>
<comment type="caution">
    <text evidence="7">The sequence shown here is derived from an EMBL/GenBank/DDBJ whole genome shotgun (WGS) entry which is preliminary data.</text>
</comment>
<dbReference type="PRINTS" id="PR00344">
    <property type="entry name" value="BCTRLSENSOR"/>
</dbReference>
<keyword evidence="3" id="KW-0808">Transferase</keyword>
<dbReference type="RefSeq" id="WP_126553751.1">
    <property type="nucleotide sequence ID" value="NZ_BIFS01000001.1"/>
</dbReference>
<accession>A0A402ARV0</accession>
<dbReference type="InterPro" id="IPR003594">
    <property type="entry name" value="HATPase_dom"/>
</dbReference>
<evidence type="ECO:0000313" key="7">
    <source>
        <dbReference type="EMBL" id="GCE21830.1"/>
    </source>
</evidence>
<protein>
    <recommendedName>
        <fullName evidence="2">histidine kinase</fullName>
        <ecNumber evidence="2">2.7.13.3</ecNumber>
    </recommendedName>
</protein>
<dbReference type="GO" id="GO:0004673">
    <property type="term" value="F:protein histidine kinase activity"/>
    <property type="evidence" value="ECO:0007669"/>
    <property type="project" value="UniProtKB-EC"/>
</dbReference>
<reference evidence="8" key="1">
    <citation type="submission" date="2018-12" db="EMBL/GenBank/DDBJ databases">
        <title>Tengunoibacter tsumagoiensis gen. nov., sp. nov., Dictyobacter kobayashii sp. nov., D. alpinus sp. nov., and D. joshuensis sp. nov. and description of Dictyobacteraceae fam. nov. within the order Ktedonobacterales isolated from Tengu-no-mugimeshi.</title>
        <authorList>
            <person name="Wang C.M."/>
            <person name="Zheng Y."/>
            <person name="Sakai Y."/>
            <person name="Toyoda A."/>
            <person name="Minakuchi Y."/>
            <person name="Abe K."/>
            <person name="Yokota A."/>
            <person name="Yabe S."/>
        </authorList>
    </citation>
    <scope>NUCLEOTIDE SEQUENCE [LARGE SCALE GENOMIC DNA]</scope>
    <source>
        <strain evidence="8">Uno11</strain>
    </source>
</reference>
<dbReference type="SMART" id="SM00387">
    <property type="entry name" value="HATPase_c"/>
    <property type="match status" value="1"/>
</dbReference>
<name>A0A402ARV0_9CHLR</name>
<organism evidence="7 8">
    <name type="scientific">Dictyobacter kobayashii</name>
    <dbReference type="NCBI Taxonomy" id="2014872"/>
    <lineage>
        <taxon>Bacteria</taxon>
        <taxon>Bacillati</taxon>
        <taxon>Chloroflexota</taxon>
        <taxon>Ktedonobacteria</taxon>
        <taxon>Ktedonobacterales</taxon>
        <taxon>Dictyobacteraceae</taxon>
        <taxon>Dictyobacter</taxon>
    </lineage>
</organism>
<dbReference type="PROSITE" id="PS50109">
    <property type="entry name" value="HIS_KIN"/>
    <property type="match status" value="1"/>
</dbReference>
<dbReference type="InterPro" id="IPR036890">
    <property type="entry name" value="HATPase_C_sf"/>
</dbReference>
<evidence type="ECO:0000256" key="2">
    <source>
        <dbReference type="ARBA" id="ARBA00012438"/>
    </source>
</evidence>
<sequence length="131" mass="14599">MVRWPAEQSIPIIADADRIGQVVNNYLRNALKYSAADRPVEVGFSTEGAMTRVYIKDQGPGLTPVEQQSVWERFYRVKGIQVQYGTGEGLGLGLYLCRIIIQWHGGQVGVESKKGEGSTFWFTLPMATEDC</sequence>
<evidence type="ECO:0000256" key="3">
    <source>
        <dbReference type="ARBA" id="ARBA00022679"/>
    </source>
</evidence>
<dbReference type="CDD" id="cd00075">
    <property type="entry name" value="HATPase"/>
    <property type="match status" value="1"/>
</dbReference>
<dbReference type="Proteomes" id="UP000287188">
    <property type="component" value="Unassembled WGS sequence"/>
</dbReference>
<feature type="domain" description="Histidine kinase" evidence="6">
    <location>
        <begin position="1"/>
        <end position="128"/>
    </location>
</feature>
<proteinExistence type="predicted"/>
<dbReference type="GO" id="GO:0000160">
    <property type="term" value="P:phosphorelay signal transduction system"/>
    <property type="evidence" value="ECO:0007669"/>
    <property type="project" value="UniProtKB-KW"/>
</dbReference>
<comment type="catalytic activity">
    <reaction evidence="1">
        <text>ATP + protein L-histidine = ADP + protein N-phospho-L-histidine.</text>
        <dbReference type="EC" id="2.7.13.3"/>
    </reaction>
</comment>